<sequence length="172" mass="20059">MNTINAESSISSIAIFIQEHMEQNWDVILRNHPLKLLKAYEEMSEAAYGVYFQLLLEPVVQKLRKSGFRMRPRLPGNLNISREWGEEHHRERWIWTAIKYPDGSDCGTIVTVIFHDHTEFRIPEMPRVRALNVTSNPEVIKALSFISPEFTMAKDTQTEYAEYLKNTRGTSF</sequence>
<reference evidence="1 2" key="1">
    <citation type="submission" date="2016-08" db="EMBL/GenBank/DDBJ databases">
        <authorList>
            <person name="Seilhamer J.J."/>
        </authorList>
    </citation>
    <scope>NUCLEOTIDE SEQUENCE [LARGE SCALE GENOMIC DNA]</scope>
    <source>
        <strain evidence="1 2">DX4</strain>
    </source>
</reference>
<gene>
    <name evidence="1" type="ORF">BFS30_27155</name>
</gene>
<proteinExistence type="predicted"/>
<dbReference type="EMBL" id="CP017141">
    <property type="protein sequence ID" value="AOM80513.1"/>
    <property type="molecule type" value="Genomic_DNA"/>
</dbReference>
<dbReference type="AlphaFoldDB" id="A0A1D7QPB0"/>
<dbReference type="InterPro" id="IPR046064">
    <property type="entry name" value="DUF6022"/>
</dbReference>
<dbReference type="OrthoDB" id="2863577at2"/>
<dbReference type="Proteomes" id="UP000094313">
    <property type="component" value="Chromosome"/>
</dbReference>
<protein>
    <submittedName>
        <fullName evidence="1">Uncharacterized protein</fullName>
    </submittedName>
</protein>
<accession>A0A1D7QPB0</accession>
<keyword evidence="2" id="KW-1185">Reference proteome</keyword>
<dbReference type="RefSeq" id="WP_069382171.1">
    <property type="nucleotide sequence ID" value="NZ_CP017141.1"/>
</dbReference>
<evidence type="ECO:0000313" key="1">
    <source>
        <dbReference type="EMBL" id="AOM80513.1"/>
    </source>
</evidence>
<dbReference type="KEGG" id="psty:BFS30_27155"/>
<evidence type="ECO:0000313" key="2">
    <source>
        <dbReference type="Proteomes" id="UP000094313"/>
    </source>
</evidence>
<dbReference type="Pfam" id="PF19486">
    <property type="entry name" value="DUF6022"/>
    <property type="match status" value="1"/>
</dbReference>
<organism evidence="1 2">
    <name type="scientific">Pedobacter steynii</name>
    <dbReference type="NCBI Taxonomy" id="430522"/>
    <lineage>
        <taxon>Bacteria</taxon>
        <taxon>Pseudomonadati</taxon>
        <taxon>Bacteroidota</taxon>
        <taxon>Sphingobacteriia</taxon>
        <taxon>Sphingobacteriales</taxon>
        <taxon>Sphingobacteriaceae</taxon>
        <taxon>Pedobacter</taxon>
    </lineage>
</organism>
<name>A0A1D7QPB0_9SPHI</name>